<gene>
    <name evidence="7" type="ORF">AMS68_005870</name>
</gene>
<evidence type="ECO:0000256" key="2">
    <source>
        <dbReference type="ARBA" id="ARBA00022723"/>
    </source>
</evidence>
<proteinExistence type="predicted"/>
<feature type="chain" id="PRO_5026074488" description="DAPG hydrolase PhiG domain-containing protein" evidence="5">
    <location>
        <begin position="18"/>
        <end position="326"/>
    </location>
</feature>
<dbReference type="GO" id="GO:0046872">
    <property type="term" value="F:metal ion binding"/>
    <property type="evidence" value="ECO:0007669"/>
    <property type="project" value="UniProtKB-KW"/>
</dbReference>
<protein>
    <recommendedName>
        <fullName evidence="6">DAPG hydrolase PhiG domain-containing protein</fullName>
    </recommendedName>
</protein>
<dbReference type="InterPro" id="IPR041526">
    <property type="entry name" value="DAPG_hydrolase"/>
</dbReference>
<dbReference type="AlphaFoldDB" id="A0A6H0Y012"/>
<feature type="signal peptide" evidence="5">
    <location>
        <begin position="1"/>
        <end position="17"/>
    </location>
</feature>
<feature type="domain" description="DAPG hydrolase PhiG" evidence="6">
    <location>
        <begin position="100"/>
        <end position="318"/>
    </location>
</feature>
<organism evidence="7 8">
    <name type="scientific">Peltaster fructicola</name>
    <dbReference type="NCBI Taxonomy" id="286661"/>
    <lineage>
        <taxon>Eukaryota</taxon>
        <taxon>Fungi</taxon>
        <taxon>Dikarya</taxon>
        <taxon>Ascomycota</taxon>
        <taxon>Pezizomycotina</taxon>
        <taxon>Dothideomycetes</taxon>
        <taxon>Dothideomycetes incertae sedis</taxon>
        <taxon>Peltaster</taxon>
    </lineage>
</organism>
<keyword evidence="3" id="KW-0378">Hydrolase</keyword>
<evidence type="ECO:0000256" key="3">
    <source>
        <dbReference type="ARBA" id="ARBA00022801"/>
    </source>
</evidence>
<dbReference type="Proteomes" id="UP000503462">
    <property type="component" value="Chromosome 4"/>
</dbReference>
<evidence type="ECO:0000313" key="7">
    <source>
        <dbReference type="EMBL" id="QIX00353.1"/>
    </source>
</evidence>
<name>A0A6H0Y012_9PEZI</name>
<dbReference type="EMBL" id="CP051142">
    <property type="protein sequence ID" value="QIX00353.1"/>
    <property type="molecule type" value="Genomic_DNA"/>
</dbReference>
<dbReference type="Pfam" id="PF18089">
    <property type="entry name" value="DAPG_hydrolase"/>
    <property type="match status" value="1"/>
</dbReference>
<accession>A0A6H0Y012</accession>
<sequence length="326" mass="35895">MLFFGTVLASLPILASAYAPEAINAEALRALLARATLDSSAGIDQNVSDYYLGYKPADYSTAWAKYFNDTPIDLNSDFLAGLAASPVLAEQGVPFSEAAASLSEPGYLPLENGYTILDDGTMYLAIQTFAPDDFSGEAYDFWFSWHINDTTKYKLWYPGAHQYAAITQAQTDSLETKSSYRERYWNLTSFVDEYIGDTAYKLSIAFFDPSLMGFEVESCETGIETIVTGFVTISAYIEQDPTSAAKAGFGPVSVILAHQVRQRPDGNGMEIRSRFWFGNVLVNAMRGLFDPLSLGRNLSIHCAAEMTHLTGFLPALFQEFKDDVAT</sequence>
<evidence type="ECO:0000256" key="4">
    <source>
        <dbReference type="ARBA" id="ARBA00022833"/>
    </source>
</evidence>
<keyword evidence="2" id="KW-0479">Metal-binding</keyword>
<reference evidence="7 8" key="1">
    <citation type="journal article" date="2016" name="Sci. Rep.">
        <title>Peltaster fructicola genome reveals evolution from an invasive phytopathogen to an ectophytic parasite.</title>
        <authorList>
            <person name="Xu C."/>
            <person name="Chen H."/>
            <person name="Gleason M.L."/>
            <person name="Xu J.R."/>
            <person name="Liu H."/>
            <person name="Zhang R."/>
            <person name="Sun G."/>
        </authorList>
    </citation>
    <scope>NUCLEOTIDE SEQUENCE [LARGE SCALE GENOMIC DNA]</scope>
    <source>
        <strain evidence="7 8">LNHT1506</strain>
    </source>
</reference>
<comment type="cofactor">
    <cofactor evidence="1">
        <name>Zn(2+)</name>
        <dbReference type="ChEBI" id="CHEBI:29105"/>
    </cofactor>
</comment>
<evidence type="ECO:0000313" key="8">
    <source>
        <dbReference type="Proteomes" id="UP000503462"/>
    </source>
</evidence>
<keyword evidence="4" id="KW-0862">Zinc</keyword>
<keyword evidence="8" id="KW-1185">Reference proteome</keyword>
<dbReference type="OrthoDB" id="3335931at2759"/>
<dbReference type="GO" id="GO:0016787">
    <property type="term" value="F:hydrolase activity"/>
    <property type="evidence" value="ECO:0007669"/>
    <property type="project" value="UniProtKB-KW"/>
</dbReference>
<evidence type="ECO:0000259" key="6">
    <source>
        <dbReference type="Pfam" id="PF18089"/>
    </source>
</evidence>
<keyword evidence="5" id="KW-0732">Signal</keyword>
<evidence type="ECO:0000256" key="5">
    <source>
        <dbReference type="SAM" id="SignalP"/>
    </source>
</evidence>
<evidence type="ECO:0000256" key="1">
    <source>
        <dbReference type="ARBA" id="ARBA00001947"/>
    </source>
</evidence>